<reference evidence="2" key="2">
    <citation type="submission" date="2022-06" db="UniProtKB">
        <authorList>
            <consortium name="EnsemblMetazoa"/>
        </authorList>
    </citation>
    <scope>IDENTIFICATION</scope>
    <source>
        <strain evidence="2">PS312</strain>
    </source>
</reference>
<protein>
    <submittedName>
        <fullName evidence="2">Uncharacterized protein</fullName>
    </submittedName>
</protein>
<proteinExistence type="predicted"/>
<name>A0A454XYY3_PRIPA</name>
<evidence type="ECO:0000256" key="1">
    <source>
        <dbReference type="SAM" id="MobiDB-lite"/>
    </source>
</evidence>
<dbReference type="EnsemblMetazoa" id="PPA26766.1">
    <property type="protein sequence ID" value="PPA26766.1"/>
    <property type="gene ID" value="WBGene00116320"/>
</dbReference>
<evidence type="ECO:0000313" key="3">
    <source>
        <dbReference type="Proteomes" id="UP000005239"/>
    </source>
</evidence>
<dbReference type="AlphaFoldDB" id="A0A454XYY3"/>
<accession>A0A8R1YKU2</accession>
<reference evidence="3" key="1">
    <citation type="journal article" date="2008" name="Nat. Genet.">
        <title>The Pristionchus pacificus genome provides a unique perspective on nematode lifestyle and parasitism.</title>
        <authorList>
            <person name="Dieterich C."/>
            <person name="Clifton S.W."/>
            <person name="Schuster L.N."/>
            <person name="Chinwalla A."/>
            <person name="Delehaunty K."/>
            <person name="Dinkelacker I."/>
            <person name="Fulton L."/>
            <person name="Fulton R."/>
            <person name="Godfrey J."/>
            <person name="Minx P."/>
            <person name="Mitreva M."/>
            <person name="Roeseler W."/>
            <person name="Tian H."/>
            <person name="Witte H."/>
            <person name="Yang S.P."/>
            <person name="Wilson R.K."/>
            <person name="Sommer R.J."/>
        </authorList>
    </citation>
    <scope>NUCLEOTIDE SEQUENCE [LARGE SCALE GENOMIC DNA]</scope>
    <source>
        <strain evidence="3">PS312</strain>
    </source>
</reference>
<feature type="compositionally biased region" description="Basic and acidic residues" evidence="1">
    <location>
        <begin position="85"/>
        <end position="96"/>
    </location>
</feature>
<gene>
    <name evidence="2" type="primary">WBGene00116320</name>
</gene>
<dbReference type="Proteomes" id="UP000005239">
    <property type="component" value="Unassembled WGS sequence"/>
</dbReference>
<organism evidence="2 3">
    <name type="scientific">Pristionchus pacificus</name>
    <name type="common">Parasitic nematode worm</name>
    <dbReference type="NCBI Taxonomy" id="54126"/>
    <lineage>
        <taxon>Eukaryota</taxon>
        <taxon>Metazoa</taxon>
        <taxon>Ecdysozoa</taxon>
        <taxon>Nematoda</taxon>
        <taxon>Chromadorea</taxon>
        <taxon>Rhabditida</taxon>
        <taxon>Rhabditina</taxon>
        <taxon>Diplogasteromorpha</taxon>
        <taxon>Diplogasteroidea</taxon>
        <taxon>Neodiplogasteridae</taxon>
        <taxon>Pristionchus</taxon>
    </lineage>
</organism>
<keyword evidence="3" id="KW-1185">Reference proteome</keyword>
<accession>A0A454XYY3</accession>
<evidence type="ECO:0000313" key="2">
    <source>
        <dbReference type="EnsemblMetazoa" id="PPA26766.1"/>
    </source>
</evidence>
<sequence>MKTNIQERNSGRSQSVEEIFEINSTRLQKVITGSDSKSPSPKKSDRSRPVKSTVTVASPKGGMRLRTPAGQPVVADPQYQSLNDASKHESSKKDSLETPDTPDNSSR</sequence>
<feature type="region of interest" description="Disordered" evidence="1">
    <location>
        <begin position="29"/>
        <end position="107"/>
    </location>
</feature>